<organism evidence="2 3">
    <name type="scientific">Alternaria alternata</name>
    <name type="common">Alternaria rot fungus</name>
    <name type="synonym">Torula alternata</name>
    <dbReference type="NCBI Taxonomy" id="5599"/>
    <lineage>
        <taxon>Eukaryota</taxon>
        <taxon>Fungi</taxon>
        <taxon>Dikarya</taxon>
        <taxon>Ascomycota</taxon>
        <taxon>Pezizomycotina</taxon>
        <taxon>Dothideomycetes</taxon>
        <taxon>Pleosporomycetidae</taxon>
        <taxon>Pleosporales</taxon>
        <taxon>Pleosporineae</taxon>
        <taxon>Pleosporaceae</taxon>
        <taxon>Alternaria</taxon>
        <taxon>Alternaria sect. Alternaria</taxon>
        <taxon>Alternaria alternata complex</taxon>
    </lineage>
</organism>
<sequence length="376" mass="40950">MVHSKLFAPIRIGRVDLQHRVAMAPLTRLRADKDHVQLPMAVEYYAQRAAVPGTLIIAEATQISPAHGGVPHGPALWNEAHITGWRDITNAVHERGCSIVCQLVAPGRAADAEQLRAGGHELLSSSAIPMPGEGFAPKGGSTTAPRAMTEDEIWGCVADFAQAAKNAIAAGFDGIEIHGANGYLVDQFLQDTCNQRRDTWGGSVENRSKFGIEVAKAVAAAIGSDRVGFRLSPWSSFQGMLMSDPIPTFSHLAAQLKELQIGYLHIIESRVDNNVDCESTQSIDFLLNIWDNVTPVLIAGGYTPGNVFEAADEKYGASDVVFVFGRHFVSNPDLPYRLRNGLELNKYDRSTFYTPESLQGYIDYPFSKGFQPGVRL</sequence>
<dbReference type="Proteomes" id="UP000077248">
    <property type="component" value="Unassembled WGS sequence"/>
</dbReference>
<dbReference type="GO" id="GO:0010181">
    <property type="term" value="F:FMN binding"/>
    <property type="evidence" value="ECO:0007669"/>
    <property type="project" value="InterPro"/>
</dbReference>
<dbReference type="RefSeq" id="XP_018381562.1">
    <property type="nucleotide sequence ID" value="XM_018525900.1"/>
</dbReference>
<gene>
    <name evidence="2" type="ORF">CC77DRAFT_1024573</name>
</gene>
<proteinExistence type="predicted"/>
<dbReference type="InterPro" id="IPR045247">
    <property type="entry name" value="Oye-like"/>
</dbReference>
<keyword evidence="3" id="KW-1185">Reference proteome</keyword>
<dbReference type="EMBL" id="KV441491">
    <property type="protein sequence ID" value="OAG16141.1"/>
    <property type="molecule type" value="Genomic_DNA"/>
</dbReference>
<dbReference type="AlphaFoldDB" id="A0A177DA34"/>
<dbReference type="GeneID" id="29111494"/>
<dbReference type="Gene3D" id="3.20.20.70">
    <property type="entry name" value="Aldolase class I"/>
    <property type="match status" value="1"/>
</dbReference>
<evidence type="ECO:0000313" key="2">
    <source>
        <dbReference type="EMBL" id="OAG16141.1"/>
    </source>
</evidence>
<dbReference type="GO" id="GO:0003959">
    <property type="term" value="F:NADPH dehydrogenase activity"/>
    <property type="evidence" value="ECO:0007669"/>
    <property type="project" value="TreeGrafter"/>
</dbReference>
<evidence type="ECO:0000313" key="3">
    <source>
        <dbReference type="Proteomes" id="UP000077248"/>
    </source>
</evidence>
<name>A0A177DA34_ALTAL</name>
<feature type="domain" description="NADH:flavin oxidoreductase/NADH oxidase N-terminal" evidence="1">
    <location>
        <begin position="5"/>
        <end position="345"/>
    </location>
</feature>
<dbReference type="SUPFAM" id="SSF51395">
    <property type="entry name" value="FMN-linked oxidoreductases"/>
    <property type="match status" value="1"/>
</dbReference>
<protein>
    <submittedName>
        <fullName evidence="2">FMN-linked oxidoreductase</fullName>
    </submittedName>
</protein>
<dbReference type="FunFam" id="3.20.20.70:FF:000138">
    <property type="entry name" value="NADPH dehydrogenase 1"/>
    <property type="match status" value="1"/>
</dbReference>
<dbReference type="PANTHER" id="PTHR22893:SF91">
    <property type="entry name" value="NADPH DEHYDROGENASE 2-RELATED"/>
    <property type="match status" value="1"/>
</dbReference>
<dbReference type="InterPro" id="IPR013785">
    <property type="entry name" value="Aldolase_TIM"/>
</dbReference>
<evidence type="ECO:0000259" key="1">
    <source>
        <dbReference type="Pfam" id="PF00724"/>
    </source>
</evidence>
<dbReference type="VEuPathDB" id="FungiDB:CC77DRAFT_1024573"/>
<dbReference type="CDD" id="cd02933">
    <property type="entry name" value="OYE_like_FMN"/>
    <property type="match status" value="1"/>
</dbReference>
<dbReference type="Pfam" id="PF00724">
    <property type="entry name" value="Oxidored_FMN"/>
    <property type="match status" value="1"/>
</dbReference>
<dbReference type="PANTHER" id="PTHR22893">
    <property type="entry name" value="NADH OXIDOREDUCTASE-RELATED"/>
    <property type="match status" value="1"/>
</dbReference>
<accession>A0A177DA34</accession>
<reference evidence="2 3" key="1">
    <citation type="submission" date="2016-05" db="EMBL/GenBank/DDBJ databases">
        <title>Comparative analysis of secretome profiles of manganese(II)-oxidizing ascomycete fungi.</title>
        <authorList>
            <consortium name="DOE Joint Genome Institute"/>
            <person name="Zeiner C.A."/>
            <person name="Purvine S.O."/>
            <person name="Zink E.M."/>
            <person name="Wu S."/>
            <person name="Pasa-Tolic L."/>
            <person name="Chaput D.L."/>
            <person name="Haridas S."/>
            <person name="Grigoriev I.V."/>
            <person name="Santelli C.M."/>
            <person name="Hansel C.M."/>
        </authorList>
    </citation>
    <scope>NUCLEOTIDE SEQUENCE [LARGE SCALE GENOMIC DNA]</scope>
    <source>
        <strain evidence="2 3">SRC1lrK2f</strain>
    </source>
</reference>
<dbReference type="OMA" id="NCLDCWD"/>
<dbReference type="KEGG" id="aalt:CC77DRAFT_1024573"/>
<dbReference type="InterPro" id="IPR001155">
    <property type="entry name" value="OxRdtase_FMN_N"/>
</dbReference>